<dbReference type="SUPFAM" id="SSF51905">
    <property type="entry name" value="FAD/NAD(P)-binding domain"/>
    <property type="match status" value="1"/>
</dbReference>
<gene>
    <name evidence="9" type="ORF">LEL_03925</name>
</gene>
<dbReference type="OrthoDB" id="7777654at2759"/>
<feature type="transmembrane region" description="Helical" evidence="6">
    <location>
        <begin position="343"/>
        <end position="360"/>
    </location>
</feature>
<feature type="binding site" evidence="5">
    <location>
        <position position="352"/>
    </location>
    <ligand>
        <name>FAD</name>
        <dbReference type="ChEBI" id="CHEBI:57692"/>
    </ligand>
</feature>
<comment type="similarity">
    <text evidence="3">Belongs to the major facilitator superfamily. Monocarboxylate porter (TC 2.A.1.13) family.</text>
</comment>
<comment type="subcellular location">
    <subcellularLocation>
        <location evidence="2">Membrane</location>
        <topology evidence="2">Multi-pass membrane protein</topology>
    </subcellularLocation>
</comment>
<dbReference type="EC" id="1.4.3.-" evidence="6"/>
<proteinExistence type="inferred from homology"/>
<dbReference type="Gene3D" id="3.50.50.60">
    <property type="entry name" value="FAD/NAD(P)-binding domain"/>
    <property type="match status" value="1"/>
</dbReference>
<feature type="transmembrane region" description="Helical" evidence="6">
    <location>
        <begin position="173"/>
        <end position="197"/>
    </location>
</feature>
<feature type="binding site" evidence="5">
    <location>
        <position position="799"/>
    </location>
    <ligand>
        <name>FAD</name>
        <dbReference type="ChEBI" id="CHEBI:57692"/>
    </ligand>
</feature>
<dbReference type="InterPro" id="IPR036259">
    <property type="entry name" value="MFS_trans_sf"/>
</dbReference>
<dbReference type="Gene3D" id="1.20.1250.20">
    <property type="entry name" value="MFS general substrate transporter like domains"/>
    <property type="match status" value="1"/>
</dbReference>
<dbReference type="InterPro" id="IPR011701">
    <property type="entry name" value="MFS"/>
</dbReference>
<feature type="transmembrane region" description="Helical" evidence="6">
    <location>
        <begin position="111"/>
        <end position="130"/>
    </location>
</feature>
<evidence type="ECO:0000256" key="1">
    <source>
        <dbReference type="ARBA" id="ARBA00001974"/>
    </source>
</evidence>
<evidence type="ECO:0000256" key="7">
    <source>
        <dbReference type="SAM" id="MobiDB-lite"/>
    </source>
</evidence>
<dbReference type="GO" id="GO:0022857">
    <property type="term" value="F:transmembrane transporter activity"/>
    <property type="evidence" value="ECO:0007669"/>
    <property type="project" value="InterPro"/>
</dbReference>
<feature type="transmembrane region" description="Helical" evidence="6">
    <location>
        <begin position="203"/>
        <end position="224"/>
    </location>
</feature>
<accession>A0A168JHE2</accession>
<evidence type="ECO:0000256" key="2">
    <source>
        <dbReference type="ARBA" id="ARBA00004141"/>
    </source>
</evidence>
<name>A0A168JHE2_CORDF</name>
<dbReference type="InterPro" id="IPR001613">
    <property type="entry name" value="Flavin_amine_oxidase"/>
</dbReference>
<dbReference type="InterPro" id="IPR050327">
    <property type="entry name" value="Proton-linked_MCT"/>
</dbReference>
<dbReference type="GO" id="GO:0016020">
    <property type="term" value="C:membrane"/>
    <property type="evidence" value="ECO:0007669"/>
    <property type="project" value="UniProtKB-SubCell"/>
</dbReference>
<dbReference type="Pfam" id="PF07690">
    <property type="entry name" value="MFS_1"/>
    <property type="match status" value="1"/>
</dbReference>
<dbReference type="Gene3D" id="1.10.405.10">
    <property type="entry name" value="Guanine Nucleotide Dissociation Inhibitor, domain 1"/>
    <property type="match status" value="1"/>
</dbReference>
<dbReference type="PANTHER" id="PTHR11360:SF130">
    <property type="entry name" value="MAJOR FACILITATOR SUPERFAMILY (MFS) PROFILE DOMAIN-CONTAINING PROTEIN-RELATED"/>
    <property type="match status" value="1"/>
</dbReference>
<keyword evidence="6" id="KW-0285">Flavoprotein</keyword>
<dbReference type="SUPFAM" id="SSF103473">
    <property type="entry name" value="MFS general substrate transporter"/>
    <property type="match status" value="1"/>
</dbReference>
<feature type="compositionally biased region" description="Basic and acidic residues" evidence="7">
    <location>
        <begin position="1"/>
        <end position="16"/>
    </location>
</feature>
<evidence type="ECO:0000259" key="8">
    <source>
        <dbReference type="Pfam" id="PF01593"/>
    </source>
</evidence>
<dbReference type="Gene3D" id="3.90.660.10">
    <property type="match status" value="1"/>
</dbReference>
<evidence type="ECO:0000256" key="5">
    <source>
        <dbReference type="PIRSR" id="PIRSR601613-1"/>
    </source>
</evidence>
<feature type="binding site" evidence="5">
    <location>
        <position position="602"/>
    </location>
    <ligand>
        <name>FAD</name>
        <dbReference type="ChEBI" id="CHEBI:57692"/>
    </ligand>
</feature>
<dbReference type="InterPro" id="IPR036188">
    <property type="entry name" value="FAD/NAD-bd_sf"/>
</dbReference>
<dbReference type="EMBL" id="AZHF01000002">
    <property type="protein sequence ID" value="OAA80439.1"/>
    <property type="molecule type" value="Genomic_DNA"/>
</dbReference>
<dbReference type="GO" id="GO:0016491">
    <property type="term" value="F:oxidoreductase activity"/>
    <property type="evidence" value="ECO:0007669"/>
    <property type="project" value="UniProtKB-KW"/>
</dbReference>
<organism evidence="9 10">
    <name type="scientific">Akanthomyces lecanii RCEF 1005</name>
    <dbReference type="NCBI Taxonomy" id="1081108"/>
    <lineage>
        <taxon>Eukaryota</taxon>
        <taxon>Fungi</taxon>
        <taxon>Dikarya</taxon>
        <taxon>Ascomycota</taxon>
        <taxon>Pezizomycotina</taxon>
        <taxon>Sordariomycetes</taxon>
        <taxon>Hypocreomycetidae</taxon>
        <taxon>Hypocreales</taxon>
        <taxon>Cordycipitaceae</taxon>
        <taxon>Akanthomyces</taxon>
        <taxon>Cordyceps confragosa</taxon>
    </lineage>
</organism>
<dbReference type="Pfam" id="PF01593">
    <property type="entry name" value="Amino_oxidase"/>
    <property type="match status" value="1"/>
</dbReference>
<feature type="region of interest" description="Disordered" evidence="7">
    <location>
        <begin position="1"/>
        <end position="35"/>
    </location>
</feature>
<keyword evidence="6" id="KW-0812">Transmembrane</keyword>
<protein>
    <recommendedName>
        <fullName evidence="6">Amine oxidase</fullName>
        <ecNumber evidence="6">1.4.3.-</ecNumber>
    </recommendedName>
</protein>
<feature type="transmembrane region" description="Helical" evidence="6">
    <location>
        <begin position="136"/>
        <end position="161"/>
    </location>
</feature>
<reference evidence="9 10" key="1">
    <citation type="journal article" date="2016" name="Genome Biol. Evol.">
        <title>Divergent and convergent evolution of fungal pathogenicity.</title>
        <authorList>
            <person name="Shang Y."/>
            <person name="Xiao G."/>
            <person name="Zheng P."/>
            <person name="Cen K."/>
            <person name="Zhan S."/>
            <person name="Wang C."/>
        </authorList>
    </citation>
    <scope>NUCLEOTIDE SEQUENCE [LARGE SCALE GENOMIC DNA]</scope>
    <source>
        <strain evidence="9 10">RCEF 1005</strain>
    </source>
</reference>
<feature type="transmembrane region" description="Helical" evidence="6">
    <location>
        <begin position="245"/>
        <end position="267"/>
    </location>
</feature>
<feature type="binding site" evidence="5">
    <location>
        <position position="422"/>
    </location>
    <ligand>
        <name>substrate</name>
    </ligand>
</feature>
<comment type="cofactor">
    <cofactor evidence="1 6">
        <name>FAD</name>
        <dbReference type="ChEBI" id="CHEBI:57692"/>
    </cofactor>
</comment>
<evidence type="ECO:0000313" key="10">
    <source>
        <dbReference type="Proteomes" id="UP000076881"/>
    </source>
</evidence>
<dbReference type="InterPro" id="IPR002937">
    <property type="entry name" value="Amino_oxidase"/>
</dbReference>
<evidence type="ECO:0000313" key="9">
    <source>
        <dbReference type="EMBL" id="OAA80439.1"/>
    </source>
</evidence>
<evidence type="ECO:0000256" key="6">
    <source>
        <dbReference type="RuleBase" id="RU362067"/>
    </source>
</evidence>
<feature type="domain" description="Amine oxidase" evidence="8">
    <location>
        <begin position="351"/>
        <end position="823"/>
    </location>
</feature>
<evidence type="ECO:0000256" key="3">
    <source>
        <dbReference type="ARBA" id="ARBA00006727"/>
    </source>
</evidence>
<dbReference type="PRINTS" id="PR00757">
    <property type="entry name" value="AMINEOXDASEF"/>
</dbReference>
<dbReference type="PANTHER" id="PTHR11360">
    <property type="entry name" value="MONOCARBOXYLATE TRANSPORTER"/>
    <property type="match status" value="1"/>
</dbReference>
<keyword evidence="6" id="KW-0472">Membrane</keyword>
<evidence type="ECO:0000256" key="4">
    <source>
        <dbReference type="ARBA" id="ARBA00023002"/>
    </source>
</evidence>
<keyword evidence="4 6" id="KW-0560">Oxidoreductase</keyword>
<comment type="similarity">
    <text evidence="6">Belongs to the flavin monoamine oxidase family.</text>
</comment>
<keyword evidence="6" id="KW-0274">FAD</keyword>
<keyword evidence="10" id="KW-1185">Reference proteome</keyword>
<dbReference type="AlphaFoldDB" id="A0A168JHE2"/>
<feature type="transmembrane region" description="Helical" evidence="6">
    <location>
        <begin position="50"/>
        <end position="73"/>
    </location>
</feature>
<feature type="compositionally biased region" description="Basic and acidic residues" evidence="7">
    <location>
        <begin position="25"/>
        <end position="35"/>
    </location>
</feature>
<dbReference type="Proteomes" id="UP000076881">
    <property type="component" value="Unassembled WGS sequence"/>
</dbReference>
<keyword evidence="6" id="KW-1133">Transmembrane helix</keyword>
<sequence>MDEKKQEKGNRQEEHVPTLLPDPSSEEKDTSSDDHVFVPPDGGLTAWLQVLAMLLISMVSWGSPSAFGVYQLYYKDTLKISQSQVSWIGSIQFLLTYGMCTVSGRLADAGYIHSTVAAGAFLVVLGTFMTSLGSQYWHFLLSQGLCVGFGLGTMFMPPLAVATSYFDKRRTMAVTCAATGTGIGGVVFPAIIQYLIPKAGFPWAVRVSAFVALVATGTALLLLRPRLKPRRSGPLVEWSAFTEKPYLFFAIGAFMLYWALFFASFYINSFARNILGFSTEDSIQLLLISNGMSVPARPLIGFVANQHVGAMNTYIVVTVVFASLMLTWIAVHDRVGILDFKMNIGIVGAGISGLYTGLLLQREGHKVTIFEASDRVGGRIYTYRFPLQRRFESGVSEDDVSAHGRSELDTSSGAYFEAGAMRIPRSSLHSQVFDLVRYLNTYGPAEKKVELIPYILDHENNLSFFQNKKGRLQDTRWAAKAGLPEQFHSNSAQELLGSVVLPWLTKLRSNFDSGFEELLKYDEYSFRAYLRLVARWPHEVVDFVELLCSQTNQYDLSFTEIIMQNLDFDTREWATVKGGMSRITECAATILGSDNIHLGSRVERISYVADGRVELGIEGDPDQIATFDAVVLAMPPSALHTIVDRPKWSFMKEQSIRGTHFEPLYKIGLHFRTRFWEKSSTPALGGQSTTDLRFRWIVYPSNDIGGDGSGVLLLYSWMTDAMKWAGLSPEERIKICLHDLNKFYADEPDINVYDQYIEAYDVLWMNEFCGGDAMFLPGQFSRYHHVAKQPERNVYFAGEHLSKHHTWIAGAVDSALNTTAAILGKQAQFQSGKAVDKPVTIIPLGREHVPLEEESSRVMEENVAPRMDISSRLLKAFIIPKHMNVQYVEVA</sequence>
<feature type="binding site" evidence="5">
    <location>
        <begin position="419"/>
        <end position="422"/>
    </location>
    <ligand>
        <name>FAD</name>
        <dbReference type="ChEBI" id="CHEBI:57692"/>
    </ligand>
</feature>
<comment type="caution">
    <text evidence="9">The sequence shown here is derived from an EMBL/GenBank/DDBJ whole genome shotgun (WGS) entry which is preliminary data.</text>
</comment>
<feature type="transmembrane region" description="Helical" evidence="6">
    <location>
        <begin position="311"/>
        <end position="331"/>
    </location>
</feature>
<dbReference type="SUPFAM" id="SSF54373">
    <property type="entry name" value="FAD-linked reductases, C-terminal domain"/>
    <property type="match status" value="1"/>
</dbReference>
<feature type="binding site" evidence="5">
    <location>
        <begin position="371"/>
        <end position="372"/>
    </location>
    <ligand>
        <name>FAD</name>
        <dbReference type="ChEBI" id="CHEBI:57692"/>
    </ligand>
</feature>